<organism evidence="2 3">
    <name type="scientific">Janthinobacterium agaricidamnosum</name>
    <dbReference type="NCBI Taxonomy" id="55508"/>
    <lineage>
        <taxon>Bacteria</taxon>
        <taxon>Pseudomonadati</taxon>
        <taxon>Pseudomonadota</taxon>
        <taxon>Betaproteobacteria</taxon>
        <taxon>Burkholderiales</taxon>
        <taxon>Oxalobacteraceae</taxon>
        <taxon>Janthinobacterium</taxon>
    </lineage>
</organism>
<dbReference type="Pfam" id="PF16986">
    <property type="entry name" value="CzcE"/>
    <property type="match status" value="1"/>
</dbReference>
<dbReference type="AlphaFoldDB" id="A0A3G2EF81"/>
<dbReference type="RefSeq" id="WP_121670691.1">
    <property type="nucleotide sequence ID" value="NZ_CP033019.1"/>
</dbReference>
<evidence type="ECO:0000313" key="2">
    <source>
        <dbReference type="EMBL" id="AYM78817.1"/>
    </source>
</evidence>
<dbReference type="Proteomes" id="UP000279594">
    <property type="component" value="Chromosome"/>
</dbReference>
<dbReference type="Gene3D" id="2.60.40.2280">
    <property type="entry name" value="Heavy-metal resistance protein CzcE"/>
    <property type="match status" value="1"/>
</dbReference>
<dbReference type="InterPro" id="IPR038674">
    <property type="entry name" value="CzcE_sf"/>
</dbReference>
<evidence type="ECO:0008006" key="4">
    <source>
        <dbReference type="Google" id="ProtNLM"/>
    </source>
</evidence>
<sequence>MLNIHRSALAILCAAITTCTTSALAAGPTGTAADYGSSAPHAAAQRSIELQPDTRHINVTHGETVTIARAGQRFTWHVQTFNHQATFALSDIAPKDMAVDGVQVYVAANPLYTGS</sequence>
<evidence type="ECO:0000256" key="1">
    <source>
        <dbReference type="SAM" id="SignalP"/>
    </source>
</evidence>
<evidence type="ECO:0000313" key="3">
    <source>
        <dbReference type="Proteomes" id="UP000279594"/>
    </source>
</evidence>
<protein>
    <recommendedName>
        <fullName evidence="4">CzcE family metal-binding protein</fullName>
    </recommendedName>
</protein>
<gene>
    <name evidence="2" type="ORF">D9M09_25795</name>
</gene>
<accession>A0A3G2EF81</accession>
<keyword evidence="1" id="KW-0732">Signal</keyword>
<feature type="chain" id="PRO_5018201126" description="CzcE family metal-binding protein" evidence="1">
    <location>
        <begin position="26"/>
        <end position="115"/>
    </location>
</feature>
<dbReference type="EMBL" id="CP033019">
    <property type="protein sequence ID" value="AYM78817.1"/>
    <property type="molecule type" value="Genomic_DNA"/>
</dbReference>
<proteinExistence type="predicted"/>
<reference evidence="2 3" key="1">
    <citation type="submission" date="2018-10" db="EMBL/GenBank/DDBJ databases">
        <title>Effects of UV and annual dynamics of microbial communities in freshwater RAS systems.</title>
        <authorList>
            <person name="Bekkelund A.K."/>
            <person name="Hansen B.R."/>
            <person name="Stokken H."/>
            <person name="Eriksen B.F."/>
            <person name="Kashulin N.A."/>
        </authorList>
    </citation>
    <scope>NUCLEOTIDE SEQUENCE [LARGE SCALE GENOMIC DNA]</scope>
    <source>
        <strain evidence="2 3">BHSEK</strain>
    </source>
</reference>
<keyword evidence="3" id="KW-1185">Reference proteome</keyword>
<feature type="signal peptide" evidence="1">
    <location>
        <begin position="1"/>
        <end position="25"/>
    </location>
</feature>
<dbReference type="InterPro" id="IPR031560">
    <property type="entry name" value="CzcE"/>
</dbReference>
<name>A0A3G2EF81_9BURK</name>